<evidence type="ECO:0000256" key="1">
    <source>
        <dbReference type="ARBA" id="ARBA00010835"/>
    </source>
</evidence>
<evidence type="ECO:0000259" key="3">
    <source>
        <dbReference type="Pfam" id="PF00472"/>
    </source>
</evidence>
<dbReference type="PANTHER" id="PTHR47814">
    <property type="entry name" value="PEPTIDYL-TRNA HYDROLASE ARFB"/>
    <property type="match status" value="1"/>
</dbReference>
<proteinExistence type="inferred from homology"/>
<dbReference type="NCBIfam" id="NF006718">
    <property type="entry name" value="PRK09256.1"/>
    <property type="match status" value="1"/>
</dbReference>
<dbReference type="EMBL" id="QQXK01000003">
    <property type="protein sequence ID" value="RII43481.1"/>
    <property type="molecule type" value="Genomic_DNA"/>
</dbReference>
<feature type="region of interest" description="Disordered" evidence="2">
    <location>
        <begin position="21"/>
        <end position="42"/>
    </location>
</feature>
<evidence type="ECO:0000256" key="2">
    <source>
        <dbReference type="SAM" id="MobiDB-lite"/>
    </source>
</evidence>
<dbReference type="InterPro" id="IPR045853">
    <property type="entry name" value="Pep_chain_release_fac_I_sf"/>
</dbReference>
<sequence>MDDLPVPPGPGAPRGLLIPARELRESFSHSSGPGGQGVNTSDSRVQLSFSVAESEAFSPAQRARLLEVLGPRLVNGTLTLAAQEHRSQRRNRAAARARLAQILREALIPPPPRRATKPTKGSQRRRLEAKKQRSEVKANRQRPGY</sequence>
<keyword evidence="5" id="KW-1185">Reference proteome</keyword>
<dbReference type="SUPFAM" id="SSF75620">
    <property type="entry name" value="Release factor"/>
    <property type="match status" value="1"/>
</dbReference>
<name>A0A399JD37_9MICC</name>
<reference evidence="4 5" key="1">
    <citation type="submission" date="2018-07" db="EMBL/GenBank/DDBJ databases">
        <title>Arthrobacter sp. nov., isolated from raw cow's milk with high bacterial count.</title>
        <authorList>
            <person name="Hahne J."/>
            <person name="Isele D."/>
            <person name="Lipski A."/>
        </authorList>
    </citation>
    <scope>NUCLEOTIDE SEQUENCE [LARGE SCALE GENOMIC DNA]</scope>
    <source>
        <strain evidence="4 5">JZ R-35</strain>
    </source>
</reference>
<feature type="compositionally biased region" description="Basic and acidic residues" evidence="2">
    <location>
        <begin position="125"/>
        <end position="138"/>
    </location>
</feature>
<dbReference type="EC" id="3.1.1.29" evidence="4"/>
<dbReference type="PANTHER" id="PTHR47814:SF1">
    <property type="entry name" value="PEPTIDYL-TRNA HYDROLASE ARFB"/>
    <property type="match status" value="1"/>
</dbReference>
<organism evidence="4 5">
    <name type="scientific">Galactobacter valiniphilus</name>
    <dbReference type="NCBI Taxonomy" id="2676122"/>
    <lineage>
        <taxon>Bacteria</taxon>
        <taxon>Bacillati</taxon>
        <taxon>Actinomycetota</taxon>
        <taxon>Actinomycetes</taxon>
        <taxon>Micrococcales</taxon>
        <taxon>Micrococcaceae</taxon>
        <taxon>Galactobacter</taxon>
    </lineage>
</organism>
<dbReference type="GO" id="GO:0003747">
    <property type="term" value="F:translation release factor activity"/>
    <property type="evidence" value="ECO:0007669"/>
    <property type="project" value="InterPro"/>
</dbReference>
<dbReference type="GO" id="GO:0072344">
    <property type="term" value="P:rescue of stalled ribosome"/>
    <property type="evidence" value="ECO:0007669"/>
    <property type="project" value="TreeGrafter"/>
</dbReference>
<feature type="compositionally biased region" description="Basic residues" evidence="2">
    <location>
        <begin position="114"/>
        <end position="124"/>
    </location>
</feature>
<dbReference type="GO" id="GO:0043022">
    <property type="term" value="F:ribosome binding"/>
    <property type="evidence" value="ECO:0007669"/>
    <property type="project" value="TreeGrafter"/>
</dbReference>
<dbReference type="InterPro" id="IPR000352">
    <property type="entry name" value="Pep_chain_release_fac_I"/>
</dbReference>
<dbReference type="Gene3D" id="3.30.160.20">
    <property type="match status" value="1"/>
</dbReference>
<keyword evidence="4" id="KW-0378">Hydrolase</keyword>
<comment type="caution">
    <text evidence="4">The sequence shown here is derived from an EMBL/GenBank/DDBJ whole genome shotgun (WGS) entry which is preliminary data.</text>
</comment>
<dbReference type="GO" id="GO:0004045">
    <property type="term" value="F:peptidyl-tRNA hydrolase activity"/>
    <property type="evidence" value="ECO:0007669"/>
    <property type="project" value="UniProtKB-EC"/>
</dbReference>
<evidence type="ECO:0000313" key="5">
    <source>
        <dbReference type="Proteomes" id="UP000265419"/>
    </source>
</evidence>
<feature type="region of interest" description="Disordered" evidence="2">
    <location>
        <begin position="103"/>
        <end position="145"/>
    </location>
</feature>
<dbReference type="Pfam" id="PF00472">
    <property type="entry name" value="RF-1"/>
    <property type="match status" value="1"/>
</dbReference>
<accession>A0A399JD37</accession>
<gene>
    <name evidence="4" type="ORF">DWB68_02450</name>
</gene>
<dbReference type="Proteomes" id="UP000265419">
    <property type="component" value="Unassembled WGS sequence"/>
</dbReference>
<protein>
    <submittedName>
        <fullName evidence="4">Aminoacyl-tRNA hydrolase</fullName>
        <ecNumber evidence="4">3.1.1.29</ecNumber>
    </submittedName>
</protein>
<comment type="similarity">
    <text evidence="1">Belongs to the prokaryotic/mitochondrial release factor family.</text>
</comment>
<evidence type="ECO:0000313" key="4">
    <source>
        <dbReference type="EMBL" id="RII43481.1"/>
    </source>
</evidence>
<dbReference type="RefSeq" id="WP_119423547.1">
    <property type="nucleotide sequence ID" value="NZ_QQXK01000003.1"/>
</dbReference>
<dbReference type="AlphaFoldDB" id="A0A399JD37"/>
<feature type="domain" description="Prokaryotic-type class I peptide chain release factors" evidence="3">
    <location>
        <begin position="18"/>
        <end position="140"/>
    </location>
</feature>